<gene>
    <name evidence="3" type="ORF">EI427_13940</name>
</gene>
<dbReference type="GO" id="GO:0016787">
    <property type="term" value="F:hydrolase activity"/>
    <property type="evidence" value="ECO:0007669"/>
    <property type="project" value="UniProtKB-KW"/>
</dbReference>
<evidence type="ECO:0000256" key="2">
    <source>
        <dbReference type="SAM" id="SignalP"/>
    </source>
</evidence>
<proteinExistence type="predicted"/>
<protein>
    <submittedName>
        <fullName evidence="3">GTP cyclohydrolase</fullName>
    </submittedName>
</protein>
<name>A0A3S9P509_9BACT</name>
<dbReference type="KEGG" id="fll:EI427_13940"/>
<dbReference type="RefSeq" id="WP_126615655.1">
    <property type="nucleotide sequence ID" value="NZ_CP034562.1"/>
</dbReference>
<dbReference type="OrthoDB" id="713689at2"/>
<evidence type="ECO:0000313" key="3">
    <source>
        <dbReference type="EMBL" id="AZQ63300.1"/>
    </source>
</evidence>
<evidence type="ECO:0000313" key="4">
    <source>
        <dbReference type="Proteomes" id="UP000267268"/>
    </source>
</evidence>
<keyword evidence="4" id="KW-1185">Reference proteome</keyword>
<reference evidence="3 4" key="1">
    <citation type="submission" date="2018-12" db="EMBL/GenBank/DDBJ databases">
        <title>Flammeovirga pectinis sp. nov., isolated from the gut of the Korean scallop, Patinopecten yessoensis.</title>
        <authorList>
            <person name="Bae J.-W."/>
            <person name="Jeong Y.-S."/>
            <person name="Kang W."/>
        </authorList>
    </citation>
    <scope>NUCLEOTIDE SEQUENCE [LARGE SCALE GENOMIC DNA]</scope>
    <source>
        <strain evidence="3 4">L12M1</strain>
    </source>
</reference>
<accession>A0A3S9P509</accession>
<sequence length="230" mass="25872">MKTLNIFKRSSIVFFALSTFLFTSCDDNEDLPPEEHDHETITDVKLIFTNTQDASDVVTALAQDEDGEGAKPLEIKDEITLGSNKTYSLTFEILNTLGHDDHDDHEEEHDDHDDGDEHHDEHEEEGENIGAEIVEEADEHQFFYAFTENAFTTPTGNGNIDNASDPINYEDKDSNGLPLGFETSWTTSSALNRGEFRVRLMHQPDGLKTEDSSAEISDPDFDLTFVLNIQ</sequence>
<feature type="signal peptide" evidence="2">
    <location>
        <begin position="1"/>
        <end position="25"/>
    </location>
</feature>
<organism evidence="3 4">
    <name type="scientific">Flammeovirga pectinis</name>
    <dbReference type="NCBI Taxonomy" id="2494373"/>
    <lineage>
        <taxon>Bacteria</taxon>
        <taxon>Pseudomonadati</taxon>
        <taxon>Bacteroidota</taxon>
        <taxon>Cytophagia</taxon>
        <taxon>Cytophagales</taxon>
        <taxon>Flammeovirgaceae</taxon>
        <taxon>Flammeovirga</taxon>
    </lineage>
</organism>
<evidence type="ECO:0000256" key="1">
    <source>
        <dbReference type="SAM" id="MobiDB-lite"/>
    </source>
</evidence>
<dbReference type="Proteomes" id="UP000267268">
    <property type="component" value="Chromosome 1"/>
</dbReference>
<keyword evidence="2" id="KW-0732">Signal</keyword>
<keyword evidence="3" id="KW-0378">Hydrolase</keyword>
<feature type="chain" id="PRO_5019389546" evidence="2">
    <location>
        <begin position="26"/>
        <end position="230"/>
    </location>
</feature>
<dbReference type="EMBL" id="CP034562">
    <property type="protein sequence ID" value="AZQ63300.1"/>
    <property type="molecule type" value="Genomic_DNA"/>
</dbReference>
<dbReference type="PROSITE" id="PS51257">
    <property type="entry name" value="PROKAR_LIPOPROTEIN"/>
    <property type="match status" value="1"/>
</dbReference>
<dbReference type="AlphaFoldDB" id="A0A3S9P509"/>
<feature type="region of interest" description="Disordered" evidence="1">
    <location>
        <begin position="98"/>
        <end position="126"/>
    </location>
</feature>
<feature type="compositionally biased region" description="Acidic residues" evidence="1">
    <location>
        <begin position="103"/>
        <end position="114"/>
    </location>
</feature>